<dbReference type="RefSeq" id="WP_131958047.1">
    <property type="nucleotide sequence ID" value="NZ_SMFL01000003.1"/>
</dbReference>
<reference evidence="2 3" key="1">
    <citation type="submission" date="2019-03" db="EMBL/GenBank/DDBJ databases">
        <title>Dyadobacter AR-3-6 sp. nov., isolated from arctic soil.</title>
        <authorList>
            <person name="Chaudhary D.K."/>
        </authorList>
    </citation>
    <scope>NUCLEOTIDE SEQUENCE [LARGE SCALE GENOMIC DNA]</scope>
    <source>
        <strain evidence="2 3">AR-3-6</strain>
    </source>
</reference>
<keyword evidence="3" id="KW-1185">Reference proteome</keyword>
<feature type="chain" id="PRO_5020185626" description="LPS export ABC transporter periplasmic protein LptC" evidence="1">
    <location>
        <begin position="27"/>
        <end position="162"/>
    </location>
</feature>
<dbReference type="EMBL" id="SMFL01000003">
    <property type="protein sequence ID" value="TDE16514.1"/>
    <property type="molecule type" value="Genomic_DNA"/>
</dbReference>
<dbReference type="OrthoDB" id="963678at2"/>
<accession>A0A4R5DVE5</accession>
<comment type="caution">
    <text evidence="2">The sequence shown here is derived from an EMBL/GenBank/DDBJ whole genome shotgun (WGS) entry which is preliminary data.</text>
</comment>
<sequence length="162" mass="18446">MQTFFTNAIKLAALSLTILFMNFSCQDHEVPQLLPVLETIPVTQSRKSPPPYLTFYINHYRVNIKEKGNVPVAEYGVLYSTYHPSELENNASYVIKQPTVLNSPPHVITQEFEIGERLMSNDGDNFPLRTYVYQRAYAKLTDGRVVYGDVILTQSGRSIPLM</sequence>
<gene>
    <name evidence="2" type="ORF">E0F88_09765</name>
</gene>
<evidence type="ECO:0000256" key="1">
    <source>
        <dbReference type="SAM" id="SignalP"/>
    </source>
</evidence>
<dbReference type="Proteomes" id="UP000294850">
    <property type="component" value="Unassembled WGS sequence"/>
</dbReference>
<protein>
    <recommendedName>
        <fullName evidence="4">LPS export ABC transporter periplasmic protein LptC</fullName>
    </recommendedName>
</protein>
<evidence type="ECO:0008006" key="4">
    <source>
        <dbReference type="Google" id="ProtNLM"/>
    </source>
</evidence>
<organism evidence="2 3">
    <name type="scientific">Dyadobacter psychrotolerans</name>
    <dbReference type="NCBI Taxonomy" id="2541721"/>
    <lineage>
        <taxon>Bacteria</taxon>
        <taxon>Pseudomonadati</taxon>
        <taxon>Bacteroidota</taxon>
        <taxon>Cytophagia</taxon>
        <taxon>Cytophagales</taxon>
        <taxon>Spirosomataceae</taxon>
        <taxon>Dyadobacter</taxon>
    </lineage>
</organism>
<keyword evidence="1" id="KW-0732">Signal</keyword>
<name>A0A4R5DVE5_9BACT</name>
<proteinExistence type="predicted"/>
<evidence type="ECO:0000313" key="2">
    <source>
        <dbReference type="EMBL" id="TDE16514.1"/>
    </source>
</evidence>
<feature type="signal peptide" evidence="1">
    <location>
        <begin position="1"/>
        <end position="26"/>
    </location>
</feature>
<evidence type="ECO:0000313" key="3">
    <source>
        <dbReference type="Proteomes" id="UP000294850"/>
    </source>
</evidence>
<dbReference type="AlphaFoldDB" id="A0A4R5DVE5"/>